<evidence type="ECO:0000256" key="7">
    <source>
        <dbReference type="ARBA" id="ARBA00023016"/>
    </source>
</evidence>
<feature type="repeat" description="CXXCXGXG motif" evidence="11">
    <location>
        <begin position="141"/>
        <end position="148"/>
    </location>
</feature>
<evidence type="ECO:0000259" key="14">
    <source>
        <dbReference type="PROSITE" id="PS51188"/>
    </source>
</evidence>
<proteinExistence type="inferred from homology"/>
<keyword evidence="7 11" id="KW-0346">Stress response</keyword>
<dbReference type="CDD" id="cd10747">
    <property type="entry name" value="DnaJ_C"/>
    <property type="match status" value="1"/>
</dbReference>
<dbReference type="Gene3D" id="2.60.260.20">
    <property type="entry name" value="Urease metallochaperone UreE, N-terminal domain"/>
    <property type="match status" value="2"/>
</dbReference>
<dbReference type="SUPFAM" id="SSF46565">
    <property type="entry name" value="Chaperone J-domain"/>
    <property type="match status" value="1"/>
</dbReference>
<feature type="binding site" evidence="11">
    <location>
        <position position="184"/>
    </location>
    <ligand>
        <name>Zn(2+)</name>
        <dbReference type="ChEBI" id="CHEBI:29105"/>
        <label>2</label>
    </ligand>
</feature>
<keyword evidence="5 11" id="KW-0863">Zinc-finger</keyword>
<dbReference type="AlphaFoldDB" id="A0A554S7R4"/>
<evidence type="ECO:0000256" key="10">
    <source>
        <dbReference type="ARBA" id="ARBA00067609"/>
    </source>
</evidence>
<evidence type="ECO:0000313" key="16">
    <source>
        <dbReference type="Proteomes" id="UP000316988"/>
    </source>
</evidence>
<evidence type="ECO:0000256" key="11">
    <source>
        <dbReference type="HAMAP-Rule" id="MF_01152"/>
    </source>
</evidence>
<accession>A0A554S7R4</accession>
<feature type="binding site" evidence="11">
    <location>
        <position position="201"/>
    </location>
    <ligand>
        <name>Zn(2+)</name>
        <dbReference type="ChEBI" id="CHEBI:29105"/>
        <label>1</label>
    </ligand>
</feature>
<feature type="zinc finger region" description="CR-type" evidence="12">
    <location>
        <begin position="128"/>
        <end position="210"/>
    </location>
</feature>
<dbReference type="Gene3D" id="2.10.230.10">
    <property type="entry name" value="Heat shock protein DnaJ, cysteine-rich domain"/>
    <property type="match status" value="1"/>
</dbReference>
<feature type="binding site" evidence="11">
    <location>
        <position position="141"/>
    </location>
    <ligand>
        <name>Zn(2+)</name>
        <dbReference type="ChEBI" id="CHEBI:29105"/>
        <label>1</label>
    </ligand>
</feature>
<name>A0A554S7R4_9ACTN</name>
<keyword evidence="2 11" id="KW-0235">DNA replication</keyword>
<comment type="function">
    <text evidence="11">Participates actively in the response to hyperosmotic and heat shock by preventing the aggregation of stress-denatured proteins and by disaggregating proteins, also in an autonomous, DnaK-independent fashion. Unfolded proteins bind initially to DnaJ; upon interaction with the DnaJ-bound protein, DnaK hydrolyzes its bound ATP, resulting in the formation of a stable complex. GrpE releases ADP from DnaK; ATP binding to DnaK triggers the release of the substrate protein, thus completing the reaction cycle. Several rounds of ATP-dependent interactions between DnaJ, DnaK and GrpE are required for fully efficient folding. Also involved, together with DnaK and GrpE, in the DNA replication of plasmids through activation of initiation proteins.</text>
</comment>
<comment type="similarity">
    <text evidence="9 11">Belongs to the DnaJ family.</text>
</comment>
<keyword evidence="16" id="KW-1185">Reference proteome</keyword>
<feature type="binding site" evidence="11">
    <location>
        <position position="198"/>
    </location>
    <ligand>
        <name>Zn(2+)</name>
        <dbReference type="ChEBI" id="CHEBI:29105"/>
        <label>1</label>
    </ligand>
</feature>
<dbReference type="InterPro" id="IPR002939">
    <property type="entry name" value="DnaJ_C"/>
</dbReference>
<evidence type="ECO:0000256" key="8">
    <source>
        <dbReference type="ARBA" id="ARBA00023186"/>
    </source>
</evidence>
<evidence type="ECO:0000259" key="13">
    <source>
        <dbReference type="PROSITE" id="PS50076"/>
    </source>
</evidence>
<dbReference type="EMBL" id="VLNT01000009">
    <property type="protein sequence ID" value="TSD62377.1"/>
    <property type="molecule type" value="Genomic_DNA"/>
</dbReference>
<dbReference type="PROSITE" id="PS50076">
    <property type="entry name" value="DNAJ_2"/>
    <property type="match status" value="1"/>
</dbReference>
<evidence type="ECO:0000313" key="15">
    <source>
        <dbReference type="EMBL" id="TSD62377.1"/>
    </source>
</evidence>
<dbReference type="RefSeq" id="WP_143913811.1">
    <property type="nucleotide sequence ID" value="NZ_VLNT01000009.1"/>
</dbReference>
<dbReference type="PANTHER" id="PTHR43096:SF48">
    <property type="entry name" value="CHAPERONE PROTEIN DNAJ"/>
    <property type="match status" value="1"/>
</dbReference>
<dbReference type="InterPro" id="IPR018253">
    <property type="entry name" value="DnaJ_domain_CS"/>
</dbReference>
<evidence type="ECO:0000256" key="3">
    <source>
        <dbReference type="ARBA" id="ARBA00022723"/>
    </source>
</evidence>
<dbReference type="InterPro" id="IPR001305">
    <property type="entry name" value="HSP_DnaJ_Cys-rich_dom"/>
</dbReference>
<comment type="subcellular location">
    <subcellularLocation>
        <location evidence="11">Cytoplasm</location>
    </subcellularLocation>
</comment>
<feature type="domain" description="J" evidence="13">
    <location>
        <begin position="4"/>
        <end position="68"/>
    </location>
</feature>
<evidence type="ECO:0000256" key="6">
    <source>
        <dbReference type="ARBA" id="ARBA00022833"/>
    </source>
</evidence>
<comment type="cofactor">
    <cofactor evidence="11">
        <name>Zn(2+)</name>
        <dbReference type="ChEBI" id="CHEBI:29105"/>
    </cofactor>
    <text evidence="11">Binds 2 Zn(2+) ions per monomer.</text>
</comment>
<feature type="binding site" evidence="11">
    <location>
        <position position="187"/>
    </location>
    <ligand>
        <name>Zn(2+)</name>
        <dbReference type="ChEBI" id="CHEBI:29105"/>
        <label>2</label>
    </ligand>
</feature>
<dbReference type="PANTHER" id="PTHR43096">
    <property type="entry name" value="DNAJ HOMOLOG 1, MITOCHONDRIAL-RELATED"/>
    <property type="match status" value="1"/>
</dbReference>
<keyword evidence="8 11" id="KW-0143">Chaperone</keyword>
<dbReference type="InterPro" id="IPR036410">
    <property type="entry name" value="HSP_DnaJ_Cys-rich_dom_sf"/>
</dbReference>
<evidence type="ECO:0000256" key="4">
    <source>
        <dbReference type="ARBA" id="ARBA00022737"/>
    </source>
</evidence>
<dbReference type="CDD" id="cd06257">
    <property type="entry name" value="DnaJ"/>
    <property type="match status" value="1"/>
</dbReference>
<dbReference type="InterPro" id="IPR012724">
    <property type="entry name" value="DnaJ"/>
</dbReference>
<dbReference type="NCBIfam" id="NF008035">
    <property type="entry name" value="PRK10767.1"/>
    <property type="match status" value="1"/>
</dbReference>
<dbReference type="SMART" id="SM00271">
    <property type="entry name" value="DnaJ"/>
    <property type="match status" value="1"/>
</dbReference>
<comment type="subunit">
    <text evidence="11">Homodimer.</text>
</comment>
<dbReference type="SUPFAM" id="SSF49493">
    <property type="entry name" value="HSP40/DnaJ peptide-binding domain"/>
    <property type="match status" value="2"/>
</dbReference>
<feature type="binding site" evidence="11">
    <location>
        <position position="144"/>
    </location>
    <ligand>
        <name>Zn(2+)</name>
        <dbReference type="ChEBI" id="CHEBI:29105"/>
        <label>1</label>
    </ligand>
</feature>
<dbReference type="PROSITE" id="PS00636">
    <property type="entry name" value="DNAJ_1"/>
    <property type="match status" value="1"/>
</dbReference>
<feature type="binding site" evidence="11">
    <location>
        <position position="161"/>
    </location>
    <ligand>
        <name>Zn(2+)</name>
        <dbReference type="ChEBI" id="CHEBI:29105"/>
        <label>2</label>
    </ligand>
</feature>
<feature type="repeat" description="CXXCXGXG motif" evidence="11">
    <location>
        <begin position="198"/>
        <end position="205"/>
    </location>
</feature>
<comment type="caution">
    <text evidence="15">The sequence shown here is derived from an EMBL/GenBank/DDBJ whole genome shotgun (WGS) entry which is preliminary data.</text>
</comment>
<evidence type="ECO:0000256" key="1">
    <source>
        <dbReference type="ARBA" id="ARBA00022490"/>
    </source>
</evidence>
<dbReference type="GO" id="GO:0009408">
    <property type="term" value="P:response to heat"/>
    <property type="evidence" value="ECO:0007669"/>
    <property type="project" value="InterPro"/>
</dbReference>
<comment type="domain">
    <text evidence="11">The J domain is necessary and sufficient to stimulate DnaK ATPase activity. Zinc center 1 plays an important role in the autonomous, DnaK-independent chaperone activity of DnaJ. Zinc center 2 is essential for interaction with DnaK and for DnaJ activity.</text>
</comment>
<dbReference type="Gene3D" id="1.10.287.110">
    <property type="entry name" value="DnaJ domain"/>
    <property type="match status" value="1"/>
</dbReference>
<dbReference type="GO" id="GO:0006260">
    <property type="term" value="P:DNA replication"/>
    <property type="evidence" value="ECO:0007669"/>
    <property type="project" value="UniProtKB-KW"/>
</dbReference>
<protein>
    <recommendedName>
        <fullName evidence="10 11">Chaperone protein DnaJ</fullName>
    </recommendedName>
</protein>
<keyword evidence="4 11" id="KW-0677">Repeat</keyword>
<reference evidence="15 16" key="1">
    <citation type="submission" date="2019-07" db="EMBL/GenBank/DDBJ databases">
        <authorList>
            <person name="Zhao L.H."/>
        </authorList>
    </citation>
    <scope>NUCLEOTIDE SEQUENCE [LARGE SCALE GENOMIC DNA]</scope>
    <source>
        <strain evidence="15 16">Co35</strain>
    </source>
</reference>
<sequence>MAQDYYALLGVSRDASAEELKKAYRKAARRLHPDVNDAPDAAEQFKEVSLAYEVLADPDKRAVYDRGGDPLSSGGMGGGFGQGGFNFDDIMDAFFGQGGASRGPKSRVQRGSDALLRVVVTLPEAAFGVTRELKVDTAIVCLLCNGSGASEGSEPVTCGTCHGHGEVQSVQRSLLGDIRTSRPCPTCRGFGTIIPDPCAECGGDGRVRARRTISVNIPGGVDDGNRIQLAGEGEVGTGGGPAGDLYVEVRVQRHEVFTRQGDQLACQIAVPMTAAALGTRIEIPTLESERPDLGDAPATVPIDIPSGTQSGETVTVRGQGVQRLRGSGRGDLTVQVIVETPSDLDDRQRELLAELASLRGEERPEPVVAHSHRHGVFGRIRDAFR</sequence>
<organism evidence="15 16">
    <name type="scientific">Aeromicrobium piscarium</name>
    <dbReference type="NCBI Taxonomy" id="2590901"/>
    <lineage>
        <taxon>Bacteria</taxon>
        <taxon>Bacillati</taxon>
        <taxon>Actinomycetota</taxon>
        <taxon>Actinomycetes</taxon>
        <taxon>Propionibacteriales</taxon>
        <taxon>Nocardioidaceae</taxon>
        <taxon>Aeromicrobium</taxon>
    </lineage>
</organism>
<dbReference type="OrthoDB" id="9779889at2"/>
<dbReference type="NCBIfam" id="NF010871">
    <property type="entry name" value="PRK14278.1"/>
    <property type="match status" value="1"/>
</dbReference>
<evidence type="ECO:0000256" key="2">
    <source>
        <dbReference type="ARBA" id="ARBA00022705"/>
    </source>
</evidence>
<dbReference type="GO" id="GO:0005737">
    <property type="term" value="C:cytoplasm"/>
    <property type="evidence" value="ECO:0007669"/>
    <property type="project" value="UniProtKB-SubCell"/>
</dbReference>
<keyword evidence="3 11" id="KW-0479">Metal-binding</keyword>
<dbReference type="InterPro" id="IPR036869">
    <property type="entry name" value="J_dom_sf"/>
</dbReference>
<dbReference type="CDD" id="cd10719">
    <property type="entry name" value="DnaJ_zf"/>
    <property type="match status" value="1"/>
</dbReference>
<dbReference type="GO" id="GO:0008270">
    <property type="term" value="F:zinc ion binding"/>
    <property type="evidence" value="ECO:0007669"/>
    <property type="project" value="UniProtKB-UniRule"/>
</dbReference>
<feature type="domain" description="CR-type" evidence="14">
    <location>
        <begin position="128"/>
        <end position="210"/>
    </location>
</feature>
<dbReference type="PROSITE" id="PS51188">
    <property type="entry name" value="ZF_CR"/>
    <property type="match status" value="1"/>
</dbReference>
<dbReference type="InterPro" id="IPR008971">
    <property type="entry name" value="HSP40/DnaJ_pept-bd"/>
</dbReference>
<gene>
    <name evidence="11 15" type="primary">dnaJ</name>
    <name evidence="15" type="ORF">FNM00_12150</name>
</gene>
<dbReference type="Pfam" id="PF01556">
    <property type="entry name" value="DnaJ_C"/>
    <property type="match status" value="1"/>
</dbReference>
<keyword evidence="1 11" id="KW-0963">Cytoplasm</keyword>
<feature type="binding site" evidence="11">
    <location>
        <position position="158"/>
    </location>
    <ligand>
        <name>Zn(2+)</name>
        <dbReference type="ChEBI" id="CHEBI:29105"/>
        <label>2</label>
    </ligand>
</feature>
<dbReference type="PRINTS" id="PR00625">
    <property type="entry name" value="JDOMAIN"/>
</dbReference>
<dbReference type="Pfam" id="PF00226">
    <property type="entry name" value="DnaJ"/>
    <property type="match status" value="1"/>
</dbReference>
<feature type="repeat" description="CXXCXGXG motif" evidence="11">
    <location>
        <begin position="158"/>
        <end position="165"/>
    </location>
</feature>
<dbReference type="SUPFAM" id="SSF57938">
    <property type="entry name" value="DnaJ/Hsp40 cysteine-rich domain"/>
    <property type="match status" value="1"/>
</dbReference>
<feature type="repeat" description="CXXCXGXG motif" evidence="11">
    <location>
        <begin position="184"/>
        <end position="191"/>
    </location>
</feature>
<dbReference type="GO" id="GO:0031072">
    <property type="term" value="F:heat shock protein binding"/>
    <property type="evidence" value="ECO:0007669"/>
    <property type="project" value="InterPro"/>
</dbReference>
<evidence type="ECO:0000256" key="5">
    <source>
        <dbReference type="ARBA" id="ARBA00022771"/>
    </source>
</evidence>
<dbReference type="GO" id="GO:0042026">
    <property type="term" value="P:protein refolding"/>
    <property type="evidence" value="ECO:0007669"/>
    <property type="project" value="TreeGrafter"/>
</dbReference>
<keyword evidence="6 11" id="KW-0862">Zinc</keyword>
<dbReference type="FunFam" id="2.10.230.10:FF:000002">
    <property type="entry name" value="Molecular chaperone DnaJ"/>
    <property type="match status" value="1"/>
</dbReference>
<evidence type="ECO:0000256" key="9">
    <source>
        <dbReference type="ARBA" id="ARBA00061004"/>
    </source>
</evidence>
<dbReference type="Pfam" id="PF00684">
    <property type="entry name" value="DnaJ_CXXCXGXG"/>
    <property type="match status" value="1"/>
</dbReference>
<dbReference type="GO" id="GO:0051082">
    <property type="term" value="F:unfolded protein binding"/>
    <property type="evidence" value="ECO:0007669"/>
    <property type="project" value="UniProtKB-UniRule"/>
</dbReference>
<evidence type="ECO:0000256" key="12">
    <source>
        <dbReference type="PROSITE-ProRule" id="PRU00546"/>
    </source>
</evidence>
<dbReference type="Proteomes" id="UP000316988">
    <property type="component" value="Unassembled WGS sequence"/>
</dbReference>
<dbReference type="HAMAP" id="MF_01152">
    <property type="entry name" value="DnaJ"/>
    <property type="match status" value="1"/>
</dbReference>
<dbReference type="InterPro" id="IPR001623">
    <property type="entry name" value="DnaJ_domain"/>
</dbReference>
<dbReference type="GO" id="GO:0005524">
    <property type="term" value="F:ATP binding"/>
    <property type="evidence" value="ECO:0007669"/>
    <property type="project" value="InterPro"/>
</dbReference>